<dbReference type="GO" id="GO:0003729">
    <property type="term" value="F:mRNA binding"/>
    <property type="evidence" value="ECO:0007669"/>
    <property type="project" value="UniProtKB-ARBA"/>
</dbReference>
<dbReference type="STRING" id="29341.RSJ17_03815"/>
<dbReference type="SUPFAM" id="SSF52161">
    <property type="entry name" value="Ribosomal protein L13"/>
    <property type="match status" value="1"/>
</dbReference>
<dbReference type="PIRSF" id="PIRSF002181">
    <property type="entry name" value="Ribosomal_L13"/>
    <property type="match status" value="1"/>
</dbReference>
<dbReference type="Pfam" id="PF00572">
    <property type="entry name" value="Ribosomal_L13"/>
    <property type="match status" value="1"/>
</dbReference>
<evidence type="ECO:0000256" key="3">
    <source>
        <dbReference type="ARBA" id="ARBA00023274"/>
    </source>
</evidence>
<dbReference type="AlphaFoldDB" id="A0A0C1U8E9"/>
<dbReference type="PANTHER" id="PTHR11545:SF2">
    <property type="entry name" value="LARGE RIBOSOMAL SUBUNIT PROTEIN UL13M"/>
    <property type="match status" value="1"/>
</dbReference>
<dbReference type="InterPro" id="IPR036899">
    <property type="entry name" value="Ribosomal_uL13_sf"/>
</dbReference>
<evidence type="ECO:0000256" key="1">
    <source>
        <dbReference type="ARBA" id="ARBA00006227"/>
    </source>
</evidence>
<dbReference type="InterPro" id="IPR005823">
    <property type="entry name" value="Ribosomal_uL13_bac-type"/>
</dbReference>
<dbReference type="CDD" id="cd00392">
    <property type="entry name" value="Ribosomal_L13"/>
    <property type="match status" value="1"/>
</dbReference>
<evidence type="ECO:0000256" key="5">
    <source>
        <dbReference type="HAMAP-Rule" id="MF_01366"/>
    </source>
</evidence>
<evidence type="ECO:0000313" key="9">
    <source>
        <dbReference type="Proteomes" id="UP000031366"/>
    </source>
</evidence>
<name>A0A0C1U8E9_9CLOT</name>
<comment type="caution">
    <text evidence="8">The sequence shown here is derived from an EMBL/GenBank/DDBJ whole genome shotgun (WGS) entry which is preliminary data.</text>
</comment>
<evidence type="ECO:0000256" key="7">
    <source>
        <dbReference type="RuleBase" id="RU003878"/>
    </source>
</evidence>
<proteinExistence type="inferred from homology"/>
<dbReference type="FunFam" id="3.90.1180.10:FF:000001">
    <property type="entry name" value="50S ribosomal protein L13"/>
    <property type="match status" value="1"/>
</dbReference>
<comment type="subunit">
    <text evidence="5">Part of the 50S ribosomal subunit.</text>
</comment>
<dbReference type="GO" id="GO:0003735">
    <property type="term" value="F:structural constituent of ribosome"/>
    <property type="evidence" value="ECO:0007669"/>
    <property type="project" value="InterPro"/>
</dbReference>
<comment type="similarity">
    <text evidence="1 5 6">Belongs to the universal ribosomal protein uL13 family.</text>
</comment>
<reference evidence="8 9" key="1">
    <citation type="journal article" date="2015" name="Infect. Genet. Evol.">
        <title>Genomic sequences of six botulinum neurotoxin-producing strains representing three clostridial species illustrate the mobility and diversity of botulinum neurotoxin genes.</title>
        <authorList>
            <person name="Smith T.J."/>
            <person name="Hill K.K."/>
            <person name="Xie G."/>
            <person name="Foley B.T."/>
            <person name="Williamson C.H."/>
            <person name="Foster J.T."/>
            <person name="Johnson S.L."/>
            <person name="Chertkov O."/>
            <person name="Teshima H."/>
            <person name="Gibbons H.S."/>
            <person name="Johnsky L.A."/>
            <person name="Karavis M.A."/>
            <person name="Smith L.A."/>
        </authorList>
    </citation>
    <scope>NUCLEOTIDE SEQUENCE [LARGE SCALE GENOMIC DNA]</scope>
    <source>
        <strain evidence="8 9">CDC 2741</strain>
    </source>
</reference>
<dbReference type="PROSITE" id="PS00783">
    <property type="entry name" value="RIBOSOMAL_L13"/>
    <property type="match status" value="1"/>
</dbReference>
<dbReference type="GO" id="GO:0006412">
    <property type="term" value="P:translation"/>
    <property type="evidence" value="ECO:0007669"/>
    <property type="project" value="UniProtKB-UniRule"/>
</dbReference>
<dbReference type="OrthoDB" id="9801330at2"/>
<dbReference type="GO" id="GO:0017148">
    <property type="term" value="P:negative regulation of translation"/>
    <property type="evidence" value="ECO:0007669"/>
    <property type="project" value="TreeGrafter"/>
</dbReference>
<dbReference type="RefSeq" id="WP_039630716.1">
    <property type="nucleotide sequence ID" value="NZ_AYSO01000013.1"/>
</dbReference>
<dbReference type="NCBIfam" id="TIGR01066">
    <property type="entry name" value="rplM_bact"/>
    <property type="match status" value="1"/>
</dbReference>
<keyword evidence="2 5" id="KW-0689">Ribosomal protein</keyword>
<protein>
    <recommendedName>
        <fullName evidence="4 5">Large ribosomal subunit protein uL13</fullName>
    </recommendedName>
</protein>
<keyword evidence="3 5" id="KW-0687">Ribonucleoprotein</keyword>
<sequence length="145" mass="16578">MKSYLAKPNEVQRKWYVVDVAGMPLGRAASQIASILRGKNKPEFTPHVDTGDYVIVVNADKIVLTGKKLDQKMLRHHSLYPGGLKETPYREALAKKPEFVFEEAVRRMLPNGVLGRKMLKKLTVYRGPEHKNHAQNPEVLELRYK</sequence>
<accession>A0A0C1U8E9</accession>
<gene>
    <name evidence="5 7 8" type="primary">rplM</name>
    <name evidence="8" type="ORF">U732_3538</name>
</gene>
<dbReference type="HAMAP" id="MF_01366">
    <property type="entry name" value="Ribosomal_uL13"/>
    <property type="match status" value="1"/>
</dbReference>
<evidence type="ECO:0000256" key="6">
    <source>
        <dbReference type="RuleBase" id="RU003877"/>
    </source>
</evidence>
<evidence type="ECO:0000313" key="8">
    <source>
        <dbReference type="EMBL" id="KIE47978.1"/>
    </source>
</evidence>
<dbReference type="InterPro" id="IPR005822">
    <property type="entry name" value="Ribosomal_uL13"/>
</dbReference>
<keyword evidence="9" id="KW-1185">Reference proteome</keyword>
<organism evidence="8 9">
    <name type="scientific">Clostridium argentinense CDC 2741</name>
    <dbReference type="NCBI Taxonomy" id="1418104"/>
    <lineage>
        <taxon>Bacteria</taxon>
        <taxon>Bacillati</taxon>
        <taxon>Bacillota</taxon>
        <taxon>Clostridia</taxon>
        <taxon>Eubacteriales</taxon>
        <taxon>Clostridiaceae</taxon>
        <taxon>Clostridium</taxon>
    </lineage>
</organism>
<comment type="function">
    <text evidence="5 7">This protein is one of the early assembly proteins of the 50S ribosomal subunit, although it is not seen to bind rRNA by itself. It is important during the early stages of 50S assembly.</text>
</comment>
<evidence type="ECO:0000256" key="2">
    <source>
        <dbReference type="ARBA" id="ARBA00022980"/>
    </source>
</evidence>
<dbReference type="InterPro" id="IPR023563">
    <property type="entry name" value="Ribosomal_uL13_CS"/>
</dbReference>
<dbReference type="Proteomes" id="UP000031366">
    <property type="component" value="Unassembled WGS sequence"/>
</dbReference>
<dbReference type="Gene3D" id="3.90.1180.10">
    <property type="entry name" value="Ribosomal protein L13"/>
    <property type="match status" value="1"/>
</dbReference>
<dbReference type="PANTHER" id="PTHR11545">
    <property type="entry name" value="RIBOSOMAL PROTEIN L13"/>
    <property type="match status" value="1"/>
</dbReference>
<evidence type="ECO:0000256" key="4">
    <source>
        <dbReference type="ARBA" id="ARBA00035201"/>
    </source>
</evidence>
<dbReference type="GO" id="GO:0022625">
    <property type="term" value="C:cytosolic large ribosomal subunit"/>
    <property type="evidence" value="ECO:0007669"/>
    <property type="project" value="TreeGrafter"/>
</dbReference>
<dbReference type="EMBL" id="AYSO01000013">
    <property type="protein sequence ID" value="KIE47978.1"/>
    <property type="molecule type" value="Genomic_DNA"/>
</dbReference>